<dbReference type="EMBL" id="BSXS01006278">
    <property type="protein sequence ID" value="GME85304.1"/>
    <property type="molecule type" value="Genomic_DNA"/>
</dbReference>
<protein>
    <submittedName>
        <fullName evidence="1">Unnamed protein product</fullName>
    </submittedName>
</protein>
<sequence>MPKTLAVKDIRVVFERTHTPSAARARVPAPGLSPFTVSAPAHAPMPTPASAPLLIPHSRPAPVLKKVPVNKKQRSPCSKSHLSKKAEVYKKQESPFTKLSVSKKADVYQKQESPFTDLPVLKKAEANKKRLSPFVKLDAPKKVEANKKQGSPHVNLPVPKKVESKKKTTEKKSRSSSPKTQKTTKNQSVENSKDKVASRVKTLSAARAGKQPLTADDPIVYLDPEERPSLSPDDDIFREFRQETIEADSALPKLLSLFTNSDSDALYEGSSSGWTPETLYANTPNNRAITLLTSLGCTADN</sequence>
<keyword evidence="2" id="KW-1185">Reference proteome</keyword>
<name>A0ACB5TC11_AMBMO</name>
<evidence type="ECO:0000313" key="2">
    <source>
        <dbReference type="Proteomes" id="UP001165064"/>
    </source>
</evidence>
<gene>
    <name evidence="1" type="ORF">Amon02_000752000</name>
</gene>
<dbReference type="Proteomes" id="UP001165064">
    <property type="component" value="Unassembled WGS sequence"/>
</dbReference>
<organism evidence="1 2">
    <name type="scientific">Ambrosiozyma monospora</name>
    <name type="common">Yeast</name>
    <name type="synonym">Endomycopsis monosporus</name>
    <dbReference type="NCBI Taxonomy" id="43982"/>
    <lineage>
        <taxon>Eukaryota</taxon>
        <taxon>Fungi</taxon>
        <taxon>Dikarya</taxon>
        <taxon>Ascomycota</taxon>
        <taxon>Saccharomycotina</taxon>
        <taxon>Pichiomycetes</taxon>
        <taxon>Pichiales</taxon>
        <taxon>Pichiaceae</taxon>
        <taxon>Ambrosiozyma</taxon>
    </lineage>
</organism>
<evidence type="ECO:0000313" key="1">
    <source>
        <dbReference type="EMBL" id="GME85304.1"/>
    </source>
</evidence>
<proteinExistence type="predicted"/>
<accession>A0ACB5TC11</accession>
<comment type="caution">
    <text evidence="1">The sequence shown here is derived from an EMBL/GenBank/DDBJ whole genome shotgun (WGS) entry which is preliminary data.</text>
</comment>
<reference evidence="1" key="1">
    <citation type="submission" date="2023-04" db="EMBL/GenBank/DDBJ databases">
        <title>Ambrosiozyma monospora NBRC 10751.</title>
        <authorList>
            <person name="Ichikawa N."/>
            <person name="Sato H."/>
            <person name="Tonouchi N."/>
        </authorList>
    </citation>
    <scope>NUCLEOTIDE SEQUENCE</scope>
    <source>
        <strain evidence="1">NBRC 10751</strain>
    </source>
</reference>